<keyword evidence="8" id="KW-1185">Reference proteome</keyword>
<sequence length="447" mass="49196">MPKNTPETVDTLISARWIIPVRPARQTLENHCIAILEGRIVDILPQAEAIERYDATHGIDLPQHLLTPGLINAHGHAAMSLFRGMADDHPLQTWLEQHIWPAEGQWVNEEFVYEGTQIAVAEMLRSGTTTFSDMYFFPNAAAKAASEAGMRAQIAFPVFDFATSWGQDPDEYIRKGLNVRDDFKHSELIDVVFGPHAPYTVCDKALEKVAMLAAELDINIQIHVHETQQEVDLGIEKYGKRPLVRLNELGLLGPRTQLVHMTALNEDDIELVKQSGAHVIHCPHSNLKLASGFSPAKQLLDAGITIAIGTDGAASNNGLDMFAEMRTAAMLAKAVSGDAGAFDAWQALEAATLSGAKALGMDRKVGSLEIGKQADIIAIDLSALEQQPVYHPISQLVYTACGHRVTHSWINGRLVLADRQPSYLNLSNLKDKAEQWRNRIYPDPIST</sequence>
<feature type="binding site" evidence="5">
    <location>
        <position position="103"/>
    </location>
    <ligand>
        <name>substrate</name>
    </ligand>
</feature>
<comment type="caution">
    <text evidence="5">Lacks conserved residue(s) required for the propagation of feature annotation.</text>
</comment>
<dbReference type="GO" id="GO:0090614">
    <property type="term" value="F:5'-methylthioadenosine deaminase activity"/>
    <property type="evidence" value="ECO:0007669"/>
    <property type="project" value="UniProtKB-UniRule"/>
</dbReference>
<dbReference type="eggNOG" id="COG0402">
    <property type="taxonomic scope" value="Bacteria"/>
</dbReference>
<evidence type="ECO:0000259" key="6">
    <source>
        <dbReference type="Pfam" id="PF01979"/>
    </source>
</evidence>
<dbReference type="InterPro" id="IPR023512">
    <property type="entry name" value="Deaminase_MtaD/DadD"/>
</dbReference>
<reference evidence="7 8" key="1">
    <citation type="journal article" date="2010" name="J. Bacteriol.">
        <title>Genome sequence of the oligotrophic marine Gammaproteobacterium HTCC2143, isolated from the Oregon Coast.</title>
        <authorList>
            <person name="Oh H.M."/>
            <person name="Kang I."/>
            <person name="Ferriera S."/>
            <person name="Giovannoni S.J."/>
            <person name="Cho J.C."/>
        </authorList>
    </citation>
    <scope>NUCLEOTIDE SEQUENCE [LARGE SCALE GENOMIC DNA]</scope>
    <source>
        <strain evidence="7 8">HTCC2143</strain>
    </source>
</reference>
<comment type="catalytic activity">
    <reaction evidence="5">
        <text>S-adenosyl-L-homocysteine + H2O + H(+) = S-inosyl-L-homocysteine + NH4(+)</text>
        <dbReference type="Rhea" id="RHEA:20716"/>
        <dbReference type="ChEBI" id="CHEBI:15377"/>
        <dbReference type="ChEBI" id="CHEBI:15378"/>
        <dbReference type="ChEBI" id="CHEBI:28938"/>
        <dbReference type="ChEBI" id="CHEBI:57856"/>
        <dbReference type="ChEBI" id="CHEBI:57985"/>
        <dbReference type="EC" id="3.5.4.28"/>
    </reaction>
</comment>
<dbReference type="OrthoDB" id="9807210at2"/>
<comment type="catalytic activity">
    <reaction evidence="5">
        <text>S-methyl-5'-thioadenosine + H2O + H(+) = S-methyl-5'-thioinosine + NH4(+)</text>
        <dbReference type="Rhea" id="RHEA:25025"/>
        <dbReference type="ChEBI" id="CHEBI:15377"/>
        <dbReference type="ChEBI" id="CHEBI:15378"/>
        <dbReference type="ChEBI" id="CHEBI:17509"/>
        <dbReference type="ChEBI" id="CHEBI:28938"/>
        <dbReference type="ChEBI" id="CHEBI:48595"/>
        <dbReference type="EC" id="3.5.4.31"/>
    </reaction>
</comment>
<dbReference type="SUPFAM" id="SSF51556">
    <property type="entry name" value="Metallo-dependent hydrolases"/>
    <property type="match status" value="1"/>
</dbReference>
<comment type="similarity">
    <text evidence="5">Belongs to the metallo-dependent hydrolases superfamily. MTA/SAH deaminase family.</text>
</comment>
<dbReference type="InterPro" id="IPR011059">
    <property type="entry name" value="Metal-dep_hydrolase_composite"/>
</dbReference>
<feature type="binding site" evidence="5">
    <location>
        <position position="311"/>
    </location>
    <ligand>
        <name>Zn(2+)</name>
        <dbReference type="ChEBI" id="CHEBI:29105"/>
    </ligand>
</feature>
<comment type="similarity">
    <text evidence="1">Belongs to the metallo-dependent hydrolases superfamily. ATZ/TRZ family.</text>
</comment>
<comment type="function">
    <text evidence="5">Catalyzes the deamination of 5-methylthioadenosine and S-adenosyl-L-homocysteine into 5-methylthioinosine and S-inosyl-L-homocysteine, respectively. Is also able to deaminate adenosine.</text>
</comment>
<feature type="binding site" evidence="5">
    <location>
        <position position="76"/>
    </location>
    <ligand>
        <name>Zn(2+)</name>
        <dbReference type="ChEBI" id="CHEBI:29105"/>
    </ligand>
</feature>
<dbReference type="HAMAP" id="MF_01281">
    <property type="entry name" value="MTA_SAH_deamin"/>
    <property type="match status" value="1"/>
</dbReference>
<organism evidence="7 8">
    <name type="scientific">marine gamma proteobacterium HTCC2143</name>
    <dbReference type="NCBI Taxonomy" id="247633"/>
    <lineage>
        <taxon>Bacteria</taxon>
        <taxon>Pseudomonadati</taxon>
        <taxon>Pseudomonadota</taxon>
        <taxon>Gammaproteobacteria</taxon>
        <taxon>Cellvibrionales</taxon>
        <taxon>Spongiibacteraceae</taxon>
        <taxon>BD1-7 clade</taxon>
    </lineage>
</organism>
<evidence type="ECO:0000256" key="2">
    <source>
        <dbReference type="ARBA" id="ARBA00022723"/>
    </source>
</evidence>
<dbReference type="STRING" id="247633.GP2143_10157"/>
<dbReference type="GO" id="GO:0050270">
    <property type="term" value="F:S-adenosylhomocysteine deaminase activity"/>
    <property type="evidence" value="ECO:0007669"/>
    <property type="project" value="UniProtKB-UniRule"/>
</dbReference>
<evidence type="ECO:0000256" key="1">
    <source>
        <dbReference type="ARBA" id="ARBA00006745"/>
    </source>
</evidence>
<feature type="binding site" evidence="5">
    <location>
        <position position="74"/>
    </location>
    <ligand>
        <name>Zn(2+)</name>
        <dbReference type="ChEBI" id="CHEBI:29105"/>
    </ligand>
</feature>
<feature type="binding site" evidence="5">
    <location>
        <position position="311"/>
    </location>
    <ligand>
        <name>substrate</name>
    </ligand>
</feature>
<dbReference type="FunFam" id="3.20.20.140:FF:000014">
    <property type="entry name" value="5-methylthioadenosine/S-adenosylhomocysteine deaminase"/>
    <property type="match status" value="1"/>
</dbReference>
<comment type="cofactor">
    <cofactor evidence="5">
        <name>Zn(2+)</name>
        <dbReference type="ChEBI" id="CHEBI:29105"/>
    </cofactor>
    <text evidence="5">Binds 1 zinc ion per subunit.</text>
</comment>
<dbReference type="Proteomes" id="UP000004931">
    <property type="component" value="Unassembled WGS sequence"/>
</dbReference>
<keyword evidence="4 5" id="KW-0862">Zinc</keyword>
<dbReference type="InterPro" id="IPR050287">
    <property type="entry name" value="MTA/SAH_deaminase"/>
</dbReference>
<proteinExistence type="inferred from homology"/>
<accession>A0YDR8</accession>
<comment type="caution">
    <text evidence="7">The sequence shown here is derived from an EMBL/GenBank/DDBJ whole genome shotgun (WGS) entry which is preliminary data.</text>
</comment>
<keyword evidence="2 5" id="KW-0479">Metal-binding</keyword>
<dbReference type="PANTHER" id="PTHR43794">
    <property type="entry name" value="AMINOHYDROLASE SSNA-RELATED"/>
    <property type="match status" value="1"/>
</dbReference>
<evidence type="ECO:0000313" key="8">
    <source>
        <dbReference type="Proteomes" id="UP000004931"/>
    </source>
</evidence>
<dbReference type="Pfam" id="PF01979">
    <property type="entry name" value="Amidohydro_1"/>
    <property type="match status" value="1"/>
</dbReference>
<feature type="binding site" evidence="5">
    <location>
        <position position="226"/>
    </location>
    <ligand>
        <name>substrate</name>
    </ligand>
</feature>
<name>A0YDR8_9GAMM</name>
<dbReference type="AlphaFoldDB" id="A0YDR8"/>
<dbReference type="CDD" id="cd01298">
    <property type="entry name" value="ATZ_TRZ_like"/>
    <property type="match status" value="1"/>
</dbReference>
<evidence type="ECO:0000256" key="5">
    <source>
        <dbReference type="HAMAP-Rule" id="MF_01281"/>
    </source>
</evidence>
<dbReference type="NCBIfam" id="NF006549">
    <property type="entry name" value="PRK09045.1"/>
    <property type="match status" value="1"/>
</dbReference>
<dbReference type="Gene3D" id="3.20.20.140">
    <property type="entry name" value="Metal-dependent hydrolases"/>
    <property type="match status" value="1"/>
</dbReference>
<evidence type="ECO:0000256" key="4">
    <source>
        <dbReference type="ARBA" id="ARBA00022833"/>
    </source>
</evidence>
<dbReference type="SUPFAM" id="SSF51338">
    <property type="entry name" value="Composite domain of metallo-dependent hydrolases"/>
    <property type="match status" value="1"/>
</dbReference>
<dbReference type="Gene3D" id="2.30.40.10">
    <property type="entry name" value="Urease, subunit C, domain 1"/>
    <property type="match status" value="1"/>
</dbReference>
<evidence type="ECO:0000256" key="3">
    <source>
        <dbReference type="ARBA" id="ARBA00022801"/>
    </source>
</evidence>
<dbReference type="InterPro" id="IPR006680">
    <property type="entry name" value="Amidohydro-rel"/>
</dbReference>
<keyword evidence="3 5" id="KW-0378">Hydrolase</keyword>
<feature type="domain" description="Amidohydrolase-related" evidence="6">
    <location>
        <begin position="66"/>
        <end position="415"/>
    </location>
</feature>
<feature type="binding site" evidence="5">
    <location>
        <position position="223"/>
    </location>
    <ligand>
        <name>Zn(2+)</name>
        <dbReference type="ChEBI" id="CHEBI:29105"/>
    </ligand>
</feature>
<dbReference type="EC" id="3.5.4.31" evidence="5"/>
<dbReference type="GO" id="GO:0046872">
    <property type="term" value="F:metal ion binding"/>
    <property type="evidence" value="ECO:0007669"/>
    <property type="project" value="UniProtKB-KW"/>
</dbReference>
<dbReference type="EC" id="3.5.4.28" evidence="5"/>
<gene>
    <name evidence="5" type="primary">mtaD</name>
    <name evidence="7" type="ORF">GP2143_10157</name>
</gene>
<feature type="binding site" evidence="5">
    <location>
        <position position="196"/>
    </location>
    <ligand>
        <name>substrate</name>
    </ligand>
</feature>
<protein>
    <recommendedName>
        <fullName evidence="5">5-methylthioadenosine/S-adenosylhomocysteine deaminase</fullName>
        <shortName evidence="5">MTA/SAH deaminase</shortName>
        <ecNumber evidence="5">3.5.4.28</ecNumber>
        <ecNumber evidence="5">3.5.4.31</ecNumber>
    </recommendedName>
</protein>
<dbReference type="EMBL" id="AAVT01000005">
    <property type="protein sequence ID" value="EAW30952.1"/>
    <property type="molecule type" value="Genomic_DNA"/>
</dbReference>
<dbReference type="PANTHER" id="PTHR43794:SF11">
    <property type="entry name" value="AMIDOHYDROLASE-RELATED DOMAIN-CONTAINING PROTEIN"/>
    <property type="match status" value="1"/>
</dbReference>
<evidence type="ECO:0000313" key="7">
    <source>
        <dbReference type="EMBL" id="EAW30952.1"/>
    </source>
</evidence>
<dbReference type="InterPro" id="IPR032466">
    <property type="entry name" value="Metal_Hydrolase"/>
</dbReference>